<feature type="compositionally biased region" description="Low complexity" evidence="2">
    <location>
        <begin position="855"/>
        <end position="866"/>
    </location>
</feature>
<feature type="compositionally biased region" description="Low complexity" evidence="2">
    <location>
        <begin position="357"/>
        <end position="369"/>
    </location>
</feature>
<feature type="coiled-coil region" evidence="1">
    <location>
        <begin position="461"/>
        <end position="499"/>
    </location>
</feature>
<feature type="compositionally biased region" description="Polar residues" evidence="2">
    <location>
        <begin position="759"/>
        <end position="768"/>
    </location>
</feature>
<feature type="region of interest" description="Disordered" evidence="2">
    <location>
        <begin position="116"/>
        <end position="136"/>
    </location>
</feature>
<keyword evidence="4" id="KW-1185">Reference proteome</keyword>
<name>A0A2T9ZJ78_9FUNG</name>
<feature type="compositionally biased region" description="Polar residues" evidence="2">
    <location>
        <begin position="65"/>
        <end position="77"/>
    </location>
</feature>
<proteinExistence type="predicted"/>
<evidence type="ECO:0000313" key="4">
    <source>
        <dbReference type="Proteomes" id="UP000245609"/>
    </source>
</evidence>
<feature type="compositionally biased region" description="Polar residues" evidence="2">
    <location>
        <begin position="370"/>
        <end position="386"/>
    </location>
</feature>
<feature type="compositionally biased region" description="Polar residues" evidence="2">
    <location>
        <begin position="868"/>
        <end position="884"/>
    </location>
</feature>
<feature type="region of interest" description="Disordered" evidence="2">
    <location>
        <begin position="1"/>
        <end position="94"/>
    </location>
</feature>
<organism evidence="3 4">
    <name type="scientific">Smittium megazygosporum</name>
    <dbReference type="NCBI Taxonomy" id="133381"/>
    <lineage>
        <taxon>Eukaryota</taxon>
        <taxon>Fungi</taxon>
        <taxon>Fungi incertae sedis</taxon>
        <taxon>Zoopagomycota</taxon>
        <taxon>Kickxellomycotina</taxon>
        <taxon>Harpellomycetes</taxon>
        <taxon>Harpellales</taxon>
        <taxon>Legeriomycetaceae</taxon>
        <taxon>Smittium</taxon>
    </lineage>
</organism>
<feature type="region of interest" description="Disordered" evidence="2">
    <location>
        <begin position="229"/>
        <end position="282"/>
    </location>
</feature>
<evidence type="ECO:0000256" key="1">
    <source>
        <dbReference type="SAM" id="Coils"/>
    </source>
</evidence>
<evidence type="ECO:0000313" key="3">
    <source>
        <dbReference type="EMBL" id="PVV04612.1"/>
    </source>
</evidence>
<feature type="compositionally biased region" description="Basic and acidic residues" evidence="2">
    <location>
        <begin position="229"/>
        <end position="251"/>
    </location>
</feature>
<evidence type="ECO:0000256" key="2">
    <source>
        <dbReference type="SAM" id="MobiDB-lite"/>
    </source>
</evidence>
<feature type="compositionally biased region" description="Basic and acidic residues" evidence="2">
    <location>
        <begin position="777"/>
        <end position="788"/>
    </location>
</feature>
<feature type="coiled-coil region" evidence="1">
    <location>
        <begin position="557"/>
        <end position="584"/>
    </location>
</feature>
<feature type="compositionally biased region" description="Polar residues" evidence="2">
    <location>
        <begin position="342"/>
        <end position="356"/>
    </location>
</feature>
<reference evidence="3 4" key="1">
    <citation type="journal article" date="2018" name="MBio">
        <title>Comparative Genomics Reveals the Core Gene Toolbox for the Fungus-Insect Symbiosis.</title>
        <authorList>
            <person name="Wang Y."/>
            <person name="Stata M."/>
            <person name="Wang W."/>
            <person name="Stajich J.E."/>
            <person name="White M.M."/>
            <person name="Moncalvo J.M."/>
        </authorList>
    </citation>
    <scope>NUCLEOTIDE SEQUENCE [LARGE SCALE GENOMIC DNA]</scope>
    <source>
        <strain evidence="3 4">SC-DP-2</strain>
    </source>
</reference>
<feature type="region of interest" description="Disordered" evidence="2">
    <location>
        <begin position="845"/>
        <end position="884"/>
    </location>
</feature>
<feature type="compositionally biased region" description="Low complexity" evidence="2">
    <location>
        <begin position="318"/>
        <end position="336"/>
    </location>
</feature>
<dbReference type="AlphaFoldDB" id="A0A2T9ZJ78"/>
<comment type="caution">
    <text evidence="3">The sequence shown here is derived from an EMBL/GenBank/DDBJ whole genome shotgun (WGS) entry which is preliminary data.</text>
</comment>
<dbReference type="STRING" id="133381.A0A2T9ZJ78"/>
<dbReference type="EMBL" id="MBFS01000102">
    <property type="protein sequence ID" value="PVV04612.1"/>
    <property type="molecule type" value="Genomic_DNA"/>
</dbReference>
<feature type="region of interest" description="Disordered" evidence="2">
    <location>
        <begin position="313"/>
        <end position="438"/>
    </location>
</feature>
<protein>
    <submittedName>
        <fullName evidence="3">Uncharacterized protein</fullName>
    </submittedName>
</protein>
<keyword evidence="1" id="KW-0175">Coiled coil</keyword>
<dbReference type="Proteomes" id="UP000245609">
    <property type="component" value="Unassembled WGS sequence"/>
</dbReference>
<feature type="region of interest" description="Disordered" evidence="2">
    <location>
        <begin position="759"/>
        <end position="824"/>
    </location>
</feature>
<sequence length="1066" mass="118791">MNKGKSASLLKSPTTENRLSKDFSSLKLFTPPKSQPRNPNKTGISAPLLSKVSSINNVESRKTDPFNNQTKVSTGSKNAIALNSEPKLNSNNKSIEIESDRIQASKLQERDLQPNNKIPIQNDTFNYNKSRTLPPSSNEFTQTLQNKGLLKTSPTRDASLNAQKNDTTSTNLNLEPKLEQGNKLKFEIKALVAQVESSKTENLYLSGDSYNSNIEPKFDILKFSFPEPSKDEITKDSETHEPDAKNTKYESDTNSSHSAISKTESTKNSPKDKTTNSNLIMRSKLFPDKTKLDSSISAGANYNLTRPIQKSKNLAPNLSLPRVSSSSRKSIVPSESVRAAASVNTRSIPPQSIRSPTKTQSSQKSSKSTLITNSKYSAANLPNLNAKTEKNNVTKRLSIGGPSSKEPPSFAPPTKPSLKSPRLTTSLGKTSSDDPSKNMLATIKKLQLENSRLGSACTKAKSDLESNKQQFVEKIQSLEEKINSLVVELEETISKHELESKSQGDLVALKSHIIEDLKEQISKNESGYKLELENINTGHYAVLNKIQKSHEKLILTARDSENESSSLKKKVSELESILEKSQQAIAFSASNKNMNSKESDNLSNLSKDSEADFNQTKNFAFFRNKGSRDLADRSQADNDASDYEMEFDIDQSNYERSYLYACIALLVNKFCNTRENDFFLQEYCSLLSSELGLKNLYEEVDISMLFKDTGDFSESVGISKTKFDQNKLLASTNALMGQLFGDLNKPSVGQVVSREDVSYTSLEDSQNRSLPSIRSSKSSEGKDEEKAFEPVSYEHLNTYPLLETEDKHSENNLSEEAEEPDSREYVSLISPDIDHSVPGIENIGQKIHTNHSPASSKSDLSSTRKSIGSFNSPDLTTPTINRGTRRVQSLTPVESLERITSFEEYENPVIEHNQSSPYKFQNVSSIFLQSKPENLENLPYSPVSADSEIQTPTKPVAFSYNIVEHTSNEKNPLSSGIDLDIDEMCFPLNLLLQYLKPEDSDNADILDRKLKRLTLERSKIERELARIPRNPNHTARTRELELNEQLLAIKGLISGARSRFRNLVLS</sequence>
<gene>
    <name evidence="3" type="ORF">BB560_000889</name>
</gene>
<accession>A0A2T9ZJ78</accession>
<feature type="compositionally biased region" description="Polar residues" evidence="2">
    <location>
        <begin position="252"/>
        <end position="268"/>
    </location>
</feature>